<protein>
    <submittedName>
        <fullName evidence="1">Pleiotropic drug resistance protein 1-like</fullName>
    </submittedName>
</protein>
<organism evidence="1 2">
    <name type="scientific">Trifolium pratense</name>
    <name type="common">Red clover</name>
    <dbReference type="NCBI Taxonomy" id="57577"/>
    <lineage>
        <taxon>Eukaryota</taxon>
        <taxon>Viridiplantae</taxon>
        <taxon>Streptophyta</taxon>
        <taxon>Embryophyta</taxon>
        <taxon>Tracheophyta</taxon>
        <taxon>Spermatophyta</taxon>
        <taxon>Magnoliopsida</taxon>
        <taxon>eudicotyledons</taxon>
        <taxon>Gunneridae</taxon>
        <taxon>Pentapetalae</taxon>
        <taxon>rosids</taxon>
        <taxon>fabids</taxon>
        <taxon>Fabales</taxon>
        <taxon>Fabaceae</taxon>
        <taxon>Papilionoideae</taxon>
        <taxon>50 kb inversion clade</taxon>
        <taxon>NPAAA clade</taxon>
        <taxon>Hologalegina</taxon>
        <taxon>IRL clade</taxon>
        <taxon>Trifolieae</taxon>
        <taxon>Trifolium</taxon>
    </lineage>
</organism>
<gene>
    <name evidence="1" type="ORF">L195_g035828</name>
</gene>
<dbReference type="Proteomes" id="UP000236291">
    <property type="component" value="Unassembled WGS sequence"/>
</dbReference>
<name>A0A2K3LMS1_TRIPR</name>
<reference evidence="1 2" key="1">
    <citation type="journal article" date="2014" name="Am. J. Bot.">
        <title>Genome assembly and annotation for red clover (Trifolium pratense; Fabaceae).</title>
        <authorList>
            <person name="Istvanek J."/>
            <person name="Jaros M."/>
            <person name="Krenek A."/>
            <person name="Repkova J."/>
        </authorList>
    </citation>
    <scope>NUCLEOTIDE SEQUENCE [LARGE SCALE GENOMIC DNA]</scope>
    <source>
        <strain evidence="2">cv. Tatra</strain>
        <tissue evidence="1">Young leaves</tissue>
    </source>
</reference>
<dbReference type="EMBL" id="ASHM01036728">
    <property type="protein sequence ID" value="PNX79838.1"/>
    <property type="molecule type" value="Genomic_DNA"/>
</dbReference>
<sequence>MNVKDLIKAIDEQFVSFDKAGANTLIIKFSTMKLAEVRGVRDHIMLMGI</sequence>
<dbReference type="AlphaFoldDB" id="A0A2K3LMS1"/>
<evidence type="ECO:0000313" key="2">
    <source>
        <dbReference type="Proteomes" id="UP000236291"/>
    </source>
</evidence>
<comment type="caution">
    <text evidence="1">The sequence shown here is derived from an EMBL/GenBank/DDBJ whole genome shotgun (WGS) entry which is preliminary data.</text>
</comment>
<reference evidence="1 2" key="2">
    <citation type="journal article" date="2017" name="Front. Plant Sci.">
        <title>Gene Classification and Mining of Molecular Markers Useful in Red Clover (Trifolium pratense) Breeding.</title>
        <authorList>
            <person name="Istvanek J."/>
            <person name="Dluhosova J."/>
            <person name="Dluhos P."/>
            <person name="Patkova L."/>
            <person name="Nedelnik J."/>
            <person name="Repkova J."/>
        </authorList>
    </citation>
    <scope>NUCLEOTIDE SEQUENCE [LARGE SCALE GENOMIC DNA]</scope>
    <source>
        <strain evidence="2">cv. Tatra</strain>
        <tissue evidence="1">Young leaves</tissue>
    </source>
</reference>
<accession>A0A2K3LMS1</accession>
<evidence type="ECO:0000313" key="1">
    <source>
        <dbReference type="EMBL" id="PNX79838.1"/>
    </source>
</evidence>
<proteinExistence type="predicted"/>